<feature type="domain" description="C3H1-type" evidence="3">
    <location>
        <begin position="1544"/>
        <end position="1571"/>
    </location>
</feature>
<dbReference type="Proteomes" id="UP001412067">
    <property type="component" value="Unassembled WGS sequence"/>
</dbReference>
<name>A0ABR2MKW2_9ASPA</name>
<dbReference type="SMART" id="SM00356">
    <property type="entry name" value="ZnF_C3H1"/>
    <property type="match status" value="5"/>
</dbReference>
<evidence type="ECO:0000256" key="2">
    <source>
        <dbReference type="SAM" id="MobiDB-lite"/>
    </source>
</evidence>
<keyword evidence="1" id="KW-0479">Metal-binding</keyword>
<dbReference type="InterPro" id="IPR000571">
    <property type="entry name" value="Znf_CCCH"/>
</dbReference>
<sequence>MDPLSSPRLSRRLSLLQHFPDPNNAPYRHRTFAPIAHHPSVSPLAPFPQNHYQEPHRRFVHPGDDFYYLSPQHLNPTGFDRPILPFPRVSDRTIYHSLPHGKFVLPDIWKKSSGGGVTLEKPGVFEERPGRSQPYENSFKLGDPDPGPMDMRRLQSEQDRFLGEVSDWRYPRQLRFLDARENSCHDPCFEQLSQEAAAVATEPPPFYSPRGLRRSGSANNRCGNYSCVFVHCPPRSPLSSGRYFSDLDVVSSTEAMLANSQAIGNGLEPQRGPSICRKRNCVDVPPDCGFEVSQYVEYKPIKKSDPSNVANEIGFSSSYHMVRKTHNIPIMACKRKLEEDCSIGNKGKRKMSNDRNGKFHSRSCKRHMQKPSAFSRTQSGLSVWDRLEEKPLILCPTSPSCPLSSPPRISIENEAKVDILDLPIKSTVVLARAVDPLNLEPISIKENLSVEKPVEIPNIVMKKKKKKKMLKVRREMNTPIVSVFTGSSARQEVGKISNVISSGSVSVQAESNKVEVSKDATKILCNKKVKKLAAGNFHETKKAAKIFCQVEGCKFGCGEKYVQETNDCIPNDDANGKLVNDSHLQHCQKGQLMRMTPTRDASGDNITLTANQAGDHVTETLDDSGGEPSELEKTFDNRFISILVSDALVHVNTCSQPFNKLPLNNAATQDSSLTMDENDANSSKQVKLEVMGSVNSIPLKIEQDMPTADSATPPDMLGTGEVFISTGSKTLSYIDNSVNCNNNDIEIERQVKMVRKMEIFTASREPEVPGKYFSSQSCLHGLQDLSFSEISSAAANQKLPSEGTVKENNQFNLPSFNLIPQSDYGMNSGENLGNLRIDTNGTKLEQAFLLESMKMDSSDLIFGDTLLSRQCSESMEFINNMSGGNEEKKHRGKSETFLRTKVSLASESIHESGKIIKNQKIISQNSQASPSDVVNKEVPPNTKTCEEFSCKQTSPQYAFSKFLSHTAKNSGQLKDVARTCQAGRHRTWVRTNTHLHSDENQKCGRISSNQAPKKLVKIHNSSYIRKGNSLIRKVPAKLPPVLLPAVGAVSRKIESIPESSLRESRGEFPDIAKLSHPVFERPKTPPLPSLSKLSDCTMYPYKNFPLLRQVVTCHDPITNEGKQHDGQSKGLAFGNFWSQDTACCTGVELLNPTSVTSAKQKKNQLDAAPGTSKTLPFSSSYLYYRSKRNQLIRSAYSSGSQLTEIPACEANLIGLIQRSSALPLTRLDVHQKAKKPKISSLVWTLAGDKLSKRSIGTLGCQMVFPYLFPWKRVMNQKSFIMNDRFPISSRFPLSFISQKLQCLRKRDTIYKVSTDGFTLRKAGVVSIGGSNLKWSKSIEKRSKKASEATTLAVAEVERNKRERKKIKSTHGNGKNKHGLTRRSLRGTGKQGDANDHSSSPTSQQPGTNSLKSFIPRRLIIGNDEYVRIGNGNQLVRDPKKLQRILASEKVRWSLHTARLKLAQKCQYCLFFTRFGKCNRSGGKCPYIHDSSKVSICTKFLRGQCSDINCKLTHKVIHERMPDCSYFLKGLCTNINCPYRHVKVNANAPLCDGFLRGHCTDGDECRKKHSFACPIFEATGSCPQGSLCKLGHPKIQSKSRKRKRTKLKSSSQGRYFFSSIGKASKPLSISSSQNDLEDPNDIFCSDGRFSDYINLDTDSDDAGIGNNVLRDSYPGMLSFGYHDIKSCDIDALIKPVQIMKRDELAIF</sequence>
<feature type="compositionally biased region" description="Basic residues" evidence="2">
    <location>
        <begin position="358"/>
        <end position="369"/>
    </location>
</feature>
<evidence type="ECO:0000256" key="1">
    <source>
        <dbReference type="PROSITE-ProRule" id="PRU00723"/>
    </source>
</evidence>
<feature type="zinc finger region" description="C3H1-type" evidence="1">
    <location>
        <begin position="1544"/>
        <end position="1571"/>
    </location>
</feature>
<evidence type="ECO:0000313" key="4">
    <source>
        <dbReference type="EMBL" id="KAK8964802.1"/>
    </source>
</evidence>
<feature type="compositionally biased region" description="Polar residues" evidence="2">
    <location>
        <begin position="1396"/>
        <end position="1409"/>
    </location>
</feature>
<gene>
    <name evidence="4" type="ORF">KSP40_PGU008655</name>
</gene>
<proteinExistence type="predicted"/>
<dbReference type="PANTHER" id="PTHR46156">
    <property type="entry name" value="CCCH ZINGC FINGER"/>
    <property type="match status" value="1"/>
</dbReference>
<feature type="zinc finger region" description="C3H1-type" evidence="1">
    <location>
        <begin position="1462"/>
        <end position="1491"/>
    </location>
</feature>
<protein>
    <submittedName>
        <fullName evidence="4">Zinc finger CCCH domain-containing protein 7</fullName>
    </submittedName>
</protein>
<dbReference type="PROSITE" id="PS50103">
    <property type="entry name" value="ZF_C3H1"/>
    <property type="match status" value="3"/>
</dbReference>
<feature type="zinc finger region" description="C3H1-type" evidence="1">
    <location>
        <begin position="1518"/>
        <end position="1543"/>
    </location>
</feature>
<feature type="domain" description="C3H1-type" evidence="3">
    <location>
        <begin position="1462"/>
        <end position="1491"/>
    </location>
</feature>
<feature type="region of interest" description="Disordered" evidence="2">
    <location>
        <begin position="344"/>
        <end position="372"/>
    </location>
</feature>
<feature type="region of interest" description="Disordered" evidence="2">
    <location>
        <begin position="1356"/>
        <end position="1409"/>
    </location>
</feature>
<dbReference type="Gene3D" id="4.10.1000.10">
    <property type="entry name" value="Zinc finger, CCCH-type"/>
    <property type="match status" value="2"/>
</dbReference>
<organism evidence="4 5">
    <name type="scientific">Platanthera guangdongensis</name>
    <dbReference type="NCBI Taxonomy" id="2320717"/>
    <lineage>
        <taxon>Eukaryota</taxon>
        <taxon>Viridiplantae</taxon>
        <taxon>Streptophyta</taxon>
        <taxon>Embryophyta</taxon>
        <taxon>Tracheophyta</taxon>
        <taxon>Spermatophyta</taxon>
        <taxon>Magnoliopsida</taxon>
        <taxon>Liliopsida</taxon>
        <taxon>Asparagales</taxon>
        <taxon>Orchidaceae</taxon>
        <taxon>Orchidoideae</taxon>
        <taxon>Orchideae</taxon>
        <taxon>Orchidinae</taxon>
        <taxon>Platanthera</taxon>
    </lineage>
</organism>
<comment type="caution">
    <text evidence="4">The sequence shown here is derived from an EMBL/GenBank/DDBJ whole genome shotgun (WGS) entry which is preliminary data.</text>
</comment>
<dbReference type="PANTHER" id="PTHR46156:SF1">
    <property type="entry name" value="ZINC FINGER CCCH DOMAIN-CONTAINING PROTEIN 3"/>
    <property type="match status" value="1"/>
</dbReference>
<evidence type="ECO:0000313" key="5">
    <source>
        <dbReference type="Proteomes" id="UP001412067"/>
    </source>
</evidence>
<keyword evidence="1" id="KW-0863">Zinc-finger</keyword>
<feature type="domain" description="C3H1-type" evidence="3">
    <location>
        <begin position="1518"/>
        <end position="1543"/>
    </location>
</feature>
<dbReference type="EMBL" id="JBBWWR010000006">
    <property type="protein sequence ID" value="KAK8964802.1"/>
    <property type="molecule type" value="Genomic_DNA"/>
</dbReference>
<reference evidence="4 5" key="1">
    <citation type="journal article" date="2022" name="Nat. Plants">
        <title>Genomes of leafy and leafless Platanthera orchids illuminate the evolution of mycoheterotrophy.</title>
        <authorList>
            <person name="Li M.H."/>
            <person name="Liu K.W."/>
            <person name="Li Z."/>
            <person name="Lu H.C."/>
            <person name="Ye Q.L."/>
            <person name="Zhang D."/>
            <person name="Wang J.Y."/>
            <person name="Li Y.F."/>
            <person name="Zhong Z.M."/>
            <person name="Liu X."/>
            <person name="Yu X."/>
            <person name="Liu D.K."/>
            <person name="Tu X.D."/>
            <person name="Liu B."/>
            <person name="Hao Y."/>
            <person name="Liao X.Y."/>
            <person name="Jiang Y.T."/>
            <person name="Sun W.H."/>
            <person name="Chen J."/>
            <person name="Chen Y.Q."/>
            <person name="Ai Y."/>
            <person name="Zhai J.W."/>
            <person name="Wu S.S."/>
            <person name="Zhou Z."/>
            <person name="Hsiao Y.Y."/>
            <person name="Wu W.L."/>
            <person name="Chen Y.Y."/>
            <person name="Lin Y.F."/>
            <person name="Hsu J.L."/>
            <person name="Li C.Y."/>
            <person name="Wang Z.W."/>
            <person name="Zhao X."/>
            <person name="Zhong W.Y."/>
            <person name="Ma X.K."/>
            <person name="Ma L."/>
            <person name="Huang J."/>
            <person name="Chen G.Z."/>
            <person name="Huang M.Z."/>
            <person name="Huang L."/>
            <person name="Peng D.H."/>
            <person name="Luo Y.B."/>
            <person name="Zou S.Q."/>
            <person name="Chen S.P."/>
            <person name="Lan S."/>
            <person name="Tsai W.C."/>
            <person name="Van de Peer Y."/>
            <person name="Liu Z.J."/>
        </authorList>
    </citation>
    <scope>NUCLEOTIDE SEQUENCE [LARGE SCALE GENOMIC DNA]</scope>
    <source>
        <strain evidence="4">Lor288</strain>
    </source>
</reference>
<feature type="region of interest" description="Disordered" evidence="2">
    <location>
        <begin position="120"/>
        <end position="146"/>
    </location>
</feature>
<keyword evidence="1" id="KW-0862">Zinc</keyword>
<feature type="compositionally biased region" description="Basic residues" evidence="2">
    <location>
        <begin position="1361"/>
        <end position="1384"/>
    </location>
</feature>
<evidence type="ECO:0000259" key="3">
    <source>
        <dbReference type="PROSITE" id="PS50103"/>
    </source>
</evidence>
<keyword evidence="5" id="KW-1185">Reference proteome</keyword>
<accession>A0ABR2MKW2</accession>